<comment type="subcellular location">
    <subcellularLocation>
        <location evidence="6">Cell membrane</location>
        <topology evidence="6">Multi-pass membrane protein</topology>
    </subcellularLocation>
    <subcellularLocation>
        <location evidence="1">Membrane</location>
        <topology evidence="1">Multi-pass membrane protein</topology>
    </subcellularLocation>
</comment>
<evidence type="ECO:0000256" key="2">
    <source>
        <dbReference type="ARBA" id="ARBA00009142"/>
    </source>
</evidence>
<evidence type="ECO:0000313" key="8">
    <source>
        <dbReference type="EMBL" id="MDR7384091.1"/>
    </source>
</evidence>
<keyword evidence="6" id="KW-1003">Cell membrane</keyword>
<evidence type="ECO:0000256" key="6">
    <source>
        <dbReference type="RuleBase" id="RU363041"/>
    </source>
</evidence>
<feature type="transmembrane region" description="Helical" evidence="6">
    <location>
        <begin position="107"/>
        <end position="126"/>
    </location>
</feature>
<dbReference type="PANTHER" id="PTHR43701">
    <property type="entry name" value="MEMBRANE TRANSPORTER PROTEIN MJ0441-RELATED"/>
    <property type="match status" value="1"/>
</dbReference>
<keyword evidence="3 6" id="KW-0812">Transmembrane</keyword>
<organism evidence="8 9">
    <name type="scientific">Promicromonospora iranensis</name>
    <dbReference type="NCBI Taxonomy" id="1105144"/>
    <lineage>
        <taxon>Bacteria</taxon>
        <taxon>Bacillati</taxon>
        <taxon>Actinomycetota</taxon>
        <taxon>Actinomycetes</taxon>
        <taxon>Micrococcales</taxon>
        <taxon>Promicromonosporaceae</taxon>
        <taxon>Promicromonospora</taxon>
    </lineage>
</organism>
<feature type="region of interest" description="Disordered" evidence="7">
    <location>
        <begin position="297"/>
        <end position="343"/>
    </location>
</feature>
<comment type="caution">
    <text evidence="8">The sequence shown here is derived from an EMBL/GenBank/DDBJ whole genome shotgun (WGS) entry which is preliminary data.</text>
</comment>
<accession>A0ABU2CS18</accession>
<dbReference type="EMBL" id="JAVDYE010000001">
    <property type="protein sequence ID" value="MDR7384091.1"/>
    <property type="molecule type" value="Genomic_DNA"/>
</dbReference>
<proteinExistence type="inferred from homology"/>
<comment type="similarity">
    <text evidence="2 6">Belongs to the 4-toluene sulfonate uptake permease (TSUP) (TC 2.A.102) family.</text>
</comment>
<evidence type="ECO:0000256" key="5">
    <source>
        <dbReference type="ARBA" id="ARBA00023136"/>
    </source>
</evidence>
<feature type="transmembrane region" description="Helical" evidence="6">
    <location>
        <begin position="270"/>
        <end position="289"/>
    </location>
</feature>
<feature type="transmembrane region" description="Helical" evidence="6">
    <location>
        <begin position="6"/>
        <end position="28"/>
    </location>
</feature>
<dbReference type="Proteomes" id="UP001183585">
    <property type="component" value="Unassembled WGS sequence"/>
</dbReference>
<evidence type="ECO:0000256" key="3">
    <source>
        <dbReference type="ARBA" id="ARBA00022692"/>
    </source>
</evidence>
<feature type="transmembrane region" description="Helical" evidence="6">
    <location>
        <begin position="155"/>
        <end position="184"/>
    </location>
</feature>
<evidence type="ECO:0000313" key="9">
    <source>
        <dbReference type="Proteomes" id="UP001183585"/>
    </source>
</evidence>
<evidence type="ECO:0000256" key="4">
    <source>
        <dbReference type="ARBA" id="ARBA00022989"/>
    </source>
</evidence>
<gene>
    <name evidence="8" type="ORF">J2S48_003606</name>
</gene>
<dbReference type="InterPro" id="IPR051598">
    <property type="entry name" value="TSUP/Inactive_protease-like"/>
</dbReference>
<sequence>MSVDPALIVGGLLVGFIVGLTGMGGGALMTPMLIFVFRVDPLVAVSSDVVASLFMKPAGAIVHLRRRTVNLRLVLWLCVGSVPAAFSGALLIQVLPFGDSLDTAIKMVLGVALLLASCGLVVRAVLQMVRNRSALGEGPTRPSAPELVVRPVPTAILGAVAGLLVGMTSVGAGSIVIVVLLLLYPALKASQLVGTDLVQAVPLVAAASLGHLLYGDFSLGLTASLLIGAIPGAWFGAHVSSRAPGGIIRRALAILLLASGLKLLGASLPVVLGAAGAALVVGNLVWLWVKRRFAVPAPPTDTTPDSDPDPDPTDLVPGKPTDGTPRPTPDDPAGDPAESSPHR</sequence>
<evidence type="ECO:0000256" key="7">
    <source>
        <dbReference type="SAM" id="MobiDB-lite"/>
    </source>
</evidence>
<dbReference type="InterPro" id="IPR002781">
    <property type="entry name" value="TM_pro_TauE-like"/>
</dbReference>
<feature type="compositionally biased region" description="Low complexity" evidence="7">
    <location>
        <begin position="313"/>
        <end position="325"/>
    </location>
</feature>
<protein>
    <recommendedName>
        <fullName evidence="6">Probable membrane transporter protein</fullName>
    </recommendedName>
</protein>
<dbReference type="Pfam" id="PF01925">
    <property type="entry name" value="TauE"/>
    <property type="match status" value="1"/>
</dbReference>
<dbReference type="RefSeq" id="WP_274996222.1">
    <property type="nucleotide sequence ID" value="NZ_JAJQQP010000011.1"/>
</dbReference>
<feature type="transmembrane region" description="Helical" evidence="6">
    <location>
        <begin position="73"/>
        <end position="95"/>
    </location>
</feature>
<name>A0ABU2CS18_9MICO</name>
<feature type="transmembrane region" description="Helical" evidence="6">
    <location>
        <begin position="217"/>
        <end position="235"/>
    </location>
</feature>
<dbReference type="PANTHER" id="PTHR43701:SF2">
    <property type="entry name" value="MEMBRANE TRANSPORTER PROTEIN YJNA-RELATED"/>
    <property type="match status" value="1"/>
</dbReference>
<keyword evidence="5 6" id="KW-0472">Membrane</keyword>
<keyword evidence="9" id="KW-1185">Reference proteome</keyword>
<keyword evidence="4 6" id="KW-1133">Transmembrane helix</keyword>
<reference evidence="8 9" key="1">
    <citation type="submission" date="2023-07" db="EMBL/GenBank/DDBJ databases">
        <title>Sequencing the genomes of 1000 actinobacteria strains.</title>
        <authorList>
            <person name="Klenk H.-P."/>
        </authorList>
    </citation>
    <scope>NUCLEOTIDE SEQUENCE [LARGE SCALE GENOMIC DNA]</scope>
    <source>
        <strain evidence="8 9">DSM 45554</strain>
    </source>
</reference>
<evidence type="ECO:0000256" key="1">
    <source>
        <dbReference type="ARBA" id="ARBA00004141"/>
    </source>
</evidence>